<organism evidence="1 2">
    <name type="scientific">Shinella fusca</name>
    <dbReference type="NCBI Taxonomy" id="544480"/>
    <lineage>
        <taxon>Bacteria</taxon>
        <taxon>Pseudomonadati</taxon>
        <taxon>Pseudomonadota</taxon>
        <taxon>Alphaproteobacteria</taxon>
        <taxon>Hyphomicrobiales</taxon>
        <taxon>Rhizobiaceae</taxon>
        <taxon>Shinella</taxon>
    </lineage>
</organism>
<evidence type="ECO:0000313" key="2">
    <source>
        <dbReference type="Proteomes" id="UP000535406"/>
    </source>
</evidence>
<evidence type="ECO:0000313" key="1">
    <source>
        <dbReference type="EMBL" id="MBB5041951.1"/>
    </source>
</evidence>
<proteinExistence type="predicted"/>
<dbReference type="AlphaFoldDB" id="A0A7W7YTB1"/>
<protein>
    <submittedName>
        <fullName evidence="1">Uncharacterized protein</fullName>
    </submittedName>
</protein>
<dbReference type="RefSeq" id="WP_184142085.1">
    <property type="nucleotide sequence ID" value="NZ_JACHIK010000003.1"/>
</dbReference>
<sequence length="62" mass="6982">MTDQAADFAAFLIDEYRDIPERHRASVVRDRFPSISHEAFMRGFAIAEEIAVDDAREGLLAA</sequence>
<reference evidence="1 2" key="1">
    <citation type="submission" date="2020-08" db="EMBL/GenBank/DDBJ databases">
        <title>Genomic Encyclopedia of Type Strains, Phase IV (KMG-IV): sequencing the most valuable type-strain genomes for metagenomic binning, comparative biology and taxonomic classification.</title>
        <authorList>
            <person name="Goeker M."/>
        </authorList>
    </citation>
    <scope>NUCLEOTIDE SEQUENCE [LARGE SCALE GENOMIC DNA]</scope>
    <source>
        <strain evidence="1 2">DSM 21319</strain>
    </source>
</reference>
<keyword evidence="2" id="KW-1185">Reference proteome</keyword>
<dbReference type="Proteomes" id="UP000535406">
    <property type="component" value="Unassembled WGS sequence"/>
</dbReference>
<name>A0A7W7YTB1_9HYPH</name>
<accession>A0A7W7YTB1</accession>
<comment type="caution">
    <text evidence="1">The sequence shown here is derived from an EMBL/GenBank/DDBJ whole genome shotgun (WGS) entry which is preliminary data.</text>
</comment>
<dbReference type="EMBL" id="JACHIK010000003">
    <property type="protein sequence ID" value="MBB5041951.1"/>
    <property type="molecule type" value="Genomic_DNA"/>
</dbReference>
<gene>
    <name evidence="1" type="ORF">HNQ66_001334</name>
</gene>